<dbReference type="Proteomes" id="UP001519460">
    <property type="component" value="Unassembled WGS sequence"/>
</dbReference>
<proteinExistence type="predicted"/>
<organism evidence="1 2">
    <name type="scientific">Batillaria attramentaria</name>
    <dbReference type="NCBI Taxonomy" id="370345"/>
    <lineage>
        <taxon>Eukaryota</taxon>
        <taxon>Metazoa</taxon>
        <taxon>Spiralia</taxon>
        <taxon>Lophotrochozoa</taxon>
        <taxon>Mollusca</taxon>
        <taxon>Gastropoda</taxon>
        <taxon>Caenogastropoda</taxon>
        <taxon>Sorbeoconcha</taxon>
        <taxon>Cerithioidea</taxon>
        <taxon>Batillariidae</taxon>
        <taxon>Batillaria</taxon>
    </lineage>
</organism>
<name>A0ABD0KLS8_9CAEN</name>
<protein>
    <submittedName>
        <fullName evidence="1">Uncharacterized protein</fullName>
    </submittedName>
</protein>
<evidence type="ECO:0000313" key="2">
    <source>
        <dbReference type="Proteomes" id="UP001519460"/>
    </source>
</evidence>
<accession>A0ABD0KLS8</accession>
<evidence type="ECO:0000313" key="1">
    <source>
        <dbReference type="EMBL" id="KAK7488087.1"/>
    </source>
</evidence>
<dbReference type="AlphaFoldDB" id="A0ABD0KLS8"/>
<dbReference type="EMBL" id="JACVVK020000155">
    <property type="protein sequence ID" value="KAK7488087.1"/>
    <property type="molecule type" value="Genomic_DNA"/>
</dbReference>
<keyword evidence="2" id="KW-1185">Reference proteome</keyword>
<reference evidence="1 2" key="1">
    <citation type="journal article" date="2023" name="Sci. Data">
        <title>Genome assembly of the Korean intertidal mud-creeper Batillaria attramentaria.</title>
        <authorList>
            <person name="Patra A.K."/>
            <person name="Ho P.T."/>
            <person name="Jun S."/>
            <person name="Lee S.J."/>
            <person name="Kim Y."/>
            <person name="Won Y.J."/>
        </authorList>
    </citation>
    <scope>NUCLEOTIDE SEQUENCE [LARGE SCALE GENOMIC DNA]</scope>
    <source>
        <strain evidence="1">Wonlab-2016</strain>
    </source>
</reference>
<gene>
    <name evidence="1" type="ORF">BaRGS_00020678</name>
</gene>
<sequence length="91" mass="10012">MTSSRPFLVPTPSDVFCSLKSHSKPSRTESSGEMSRAYFGLCGAKELMDKATRKTPHPHTGRSEEEFSKLINSVYSQIVIASAVKPPFSFS</sequence>
<comment type="caution">
    <text evidence="1">The sequence shown here is derived from an EMBL/GenBank/DDBJ whole genome shotgun (WGS) entry which is preliminary data.</text>
</comment>